<dbReference type="Gene3D" id="3.90.650.10">
    <property type="entry name" value="PurM-like C-terminal domain"/>
    <property type="match status" value="1"/>
</dbReference>
<feature type="binding site" evidence="2">
    <location>
        <position position="74"/>
    </location>
    <ligand>
        <name>Mg(2+)</name>
        <dbReference type="ChEBI" id="CHEBI:18420"/>
        <label>4</label>
    </ligand>
</feature>
<dbReference type="InterPro" id="IPR010918">
    <property type="entry name" value="PurM-like_C_dom"/>
</dbReference>
<feature type="binding site" evidence="2">
    <location>
        <position position="74"/>
    </location>
    <ligand>
        <name>Mg(2+)</name>
        <dbReference type="ChEBI" id="CHEBI:18420"/>
        <label>2</label>
    </ligand>
</feature>
<comment type="miscellaneous">
    <text evidence="2">Reaction mechanism of ThiL seems to utilize a direct, inline transfer of the gamma-phosphate of ATP to TMP rather than a phosphorylated enzyme intermediate.</text>
</comment>
<dbReference type="CDD" id="cd02194">
    <property type="entry name" value="ThiL"/>
    <property type="match status" value="1"/>
</dbReference>
<dbReference type="GO" id="GO:0009229">
    <property type="term" value="P:thiamine diphosphate biosynthetic process"/>
    <property type="evidence" value="ECO:0007669"/>
    <property type="project" value="UniProtKB-UniRule"/>
</dbReference>
<name>A0A2T1HY56_9HYPH</name>
<evidence type="ECO:0000259" key="3">
    <source>
        <dbReference type="Pfam" id="PF00586"/>
    </source>
</evidence>
<keyword evidence="2" id="KW-0067">ATP-binding</keyword>
<evidence type="ECO:0000313" key="6">
    <source>
        <dbReference type="Proteomes" id="UP000239772"/>
    </source>
</evidence>
<keyword evidence="2" id="KW-0547">Nucleotide-binding</keyword>
<feature type="binding site" evidence="2">
    <location>
        <position position="326"/>
    </location>
    <ligand>
        <name>substrate</name>
    </ligand>
</feature>
<dbReference type="GO" id="GO:0009030">
    <property type="term" value="F:thiamine-phosphate kinase activity"/>
    <property type="evidence" value="ECO:0007669"/>
    <property type="project" value="UniProtKB-UniRule"/>
</dbReference>
<feature type="binding site" evidence="2">
    <location>
        <begin position="121"/>
        <end position="122"/>
    </location>
    <ligand>
        <name>ATP</name>
        <dbReference type="ChEBI" id="CHEBI:30616"/>
    </ligand>
</feature>
<keyword evidence="1 2" id="KW-0784">Thiamine biosynthesis</keyword>
<dbReference type="InterPro" id="IPR006283">
    <property type="entry name" value="ThiL-like"/>
</dbReference>
<sequence length="329" mass="33892">MEHRPSEDELIAKYFRPMAGEGGMALLDDAARLAGEAGRDLVLKVDAIVGGVHFFPSDPPQDVAWKALAVNLSDLAAKGAEPRGFLLALALPPDWTEEWLAAFSEGLQAGAEATGCPLLGGDTVKTPGPLTVSVTVIGSVPAGRMPVRMAAQPGDVILASGTIGDAALGLALRLDPDARWAKALTPAQREHLLSRYLRPQPRLALGPALLAYAKASMDVSDGLVGDLRKMLAASGVGGALDLDAAPLSEAAKTAIAHEPSLLERAVTGGDDYEVLCTIEPGQVEAFRSQAAALGVPATPIGTVGSAGDPFVVLRHGAPVSLAHGSFSHF</sequence>
<comment type="similarity">
    <text evidence="2">Belongs to the thiamine-monophosphate kinase family.</text>
</comment>
<dbReference type="PANTHER" id="PTHR30270">
    <property type="entry name" value="THIAMINE-MONOPHOSPHATE KINASE"/>
    <property type="match status" value="1"/>
</dbReference>
<proteinExistence type="inferred from homology"/>
<comment type="pathway">
    <text evidence="2">Cofactor biosynthesis; thiamine diphosphate biosynthesis; thiamine diphosphate from thiamine phosphate: step 1/1.</text>
</comment>
<dbReference type="SUPFAM" id="SSF56042">
    <property type="entry name" value="PurM C-terminal domain-like"/>
    <property type="match status" value="1"/>
</dbReference>
<dbReference type="RefSeq" id="WP_106335343.1">
    <property type="nucleotide sequence ID" value="NZ_PVZS01000003.1"/>
</dbReference>
<dbReference type="InterPro" id="IPR036676">
    <property type="entry name" value="PurM-like_C_sf"/>
</dbReference>
<dbReference type="EMBL" id="PVZS01000003">
    <property type="protein sequence ID" value="PSC06429.1"/>
    <property type="molecule type" value="Genomic_DNA"/>
</dbReference>
<comment type="caution">
    <text evidence="5">The sequence shown here is derived from an EMBL/GenBank/DDBJ whole genome shotgun (WGS) entry which is preliminary data.</text>
</comment>
<feature type="binding site" evidence="2">
    <location>
        <position position="220"/>
    </location>
    <ligand>
        <name>ATP</name>
        <dbReference type="ChEBI" id="CHEBI:30616"/>
    </ligand>
</feature>
<organism evidence="5 6">
    <name type="scientific">Alsobacter soli</name>
    <dbReference type="NCBI Taxonomy" id="2109933"/>
    <lineage>
        <taxon>Bacteria</taxon>
        <taxon>Pseudomonadati</taxon>
        <taxon>Pseudomonadota</taxon>
        <taxon>Alphaproteobacteria</taxon>
        <taxon>Hyphomicrobiales</taxon>
        <taxon>Alsobacteraceae</taxon>
        <taxon>Alsobacter</taxon>
    </lineage>
</organism>
<evidence type="ECO:0000256" key="1">
    <source>
        <dbReference type="ARBA" id="ARBA00022977"/>
    </source>
</evidence>
<evidence type="ECO:0000313" key="5">
    <source>
        <dbReference type="EMBL" id="PSC06429.1"/>
    </source>
</evidence>
<dbReference type="Pfam" id="PF02769">
    <property type="entry name" value="AIRS_C"/>
    <property type="match status" value="1"/>
</dbReference>
<feature type="binding site" evidence="2">
    <location>
        <position position="29"/>
    </location>
    <ligand>
        <name>Mg(2+)</name>
        <dbReference type="ChEBI" id="CHEBI:18420"/>
        <label>3</label>
    </ligand>
</feature>
<gene>
    <name evidence="2 5" type="primary">thiL</name>
    <name evidence="5" type="ORF">SLNSH_03890</name>
</gene>
<protein>
    <recommendedName>
        <fullName evidence="2">Thiamine-monophosphate kinase</fullName>
        <shortName evidence="2">TMP kinase</shortName>
        <shortName evidence="2">Thiamine-phosphate kinase</shortName>
        <ecNumber evidence="2">2.7.4.16</ecNumber>
    </recommendedName>
</protein>
<dbReference type="InterPro" id="IPR016188">
    <property type="entry name" value="PurM-like_N"/>
</dbReference>
<dbReference type="SUPFAM" id="SSF55326">
    <property type="entry name" value="PurM N-terminal domain-like"/>
    <property type="match status" value="1"/>
</dbReference>
<keyword evidence="2 5" id="KW-0418">Kinase</keyword>
<evidence type="ECO:0000256" key="2">
    <source>
        <dbReference type="HAMAP-Rule" id="MF_02128"/>
    </source>
</evidence>
<dbReference type="PANTHER" id="PTHR30270:SF0">
    <property type="entry name" value="THIAMINE-MONOPHOSPHATE KINASE"/>
    <property type="match status" value="1"/>
</dbReference>
<dbReference type="GO" id="GO:0000287">
    <property type="term" value="F:magnesium ion binding"/>
    <property type="evidence" value="ECO:0007669"/>
    <property type="project" value="UniProtKB-UniRule"/>
</dbReference>
<dbReference type="Pfam" id="PF00586">
    <property type="entry name" value="AIRS"/>
    <property type="match status" value="1"/>
</dbReference>
<dbReference type="Proteomes" id="UP000239772">
    <property type="component" value="Unassembled WGS sequence"/>
</dbReference>
<comment type="function">
    <text evidence="2">Catalyzes the ATP-dependent phosphorylation of thiamine-monophosphate (TMP) to form thiamine-pyrophosphate (TPP), the active form of vitamin B1.</text>
</comment>
<feature type="binding site" evidence="2">
    <location>
        <position position="46"/>
    </location>
    <ligand>
        <name>Mg(2+)</name>
        <dbReference type="ChEBI" id="CHEBI:18420"/>
        <label>1</label>
    </ligand>
</feature>
<accession>A0A2T1HY56</accession>
<comment type="catalytic activity">
    <reaction evidence="2">
        <text>thiamine phosphate + ATP = thiamine diphosphate + ADP</text>
        <dbReference type="Rhea" id="RHEA:15913"/>
        <dbReference type="ChEBI" id="CHEBI:30616"/>
        <dbReference type="ChEBI" id="CHEBI:37575"/>
        <dbReference type="ChEBI" id="CHEBI:58937"/>
        <dbReference type="ChEBI" id="CHEBI:456216"/>
        <dbReference type="EC" id="2.7.4.16"/>
    </reaction>
</comment>
<feature type="binding site" evidence="2">
    <location>
        <position position="29"/>
    </location>
    <ligand>
        <name>Mg(2+)</name>
        <dbReference type="ChEBI" id="CHEBI:18420"/>
        <label>4</label>
    </ligand>
</feature>
<feature type="binding site" evidence="2">
    <location>
        <position position="122"/>
    </location>
    <ligand>
        <name>Mg(2+)</name>
        <dbReference type="ChEBI" id="CHEBI:18420"/>
        <label>1</label>
    </ligand>
</feature>
<feature type="domain" description="PurM-like N-terminal" evidence="3">
    <location>
        <begin position="28"/>
        <end position="140"/>
    </location>
</feature>
<keyword evidence="2" id="KW-0460">Magnesium</keyword>
<feature type="binding site" evidence="2">
    <location>
        <position position="221"/>
    </location>
    <ligand>
        <name>Mg(2+)</name>
        <dbReference type="ChEBI" id="CHEBI:18420"/>
        <label>5</label>
    </ligand>
</feature>
<dbReference type="InterPro" id="IPR036921">
    <property type="entry name" value="PurM-like_N_sf"/>
</dbReference>
<dbReference type="OrthoDB" id="9802811at2"/>
<evidence type="ECO:0000259" key="4">
    <source>
        <dbReference type="Pfam" id="PF02769"/>
    </source>
</evidence>
<keyword evidence="2" id="KW-0479">Metal-binding</keyword>
<feature type="binding site" evidence="2">
    <location>
        <position position="148"/>
    </location>
    <ligand>
        <name>ATP</name>
        <dbReference type="ChEBI" id="CHEBI:30616"/>
    </ligand>
</feature>
<dbReference type="HAMAP" id="MF_02128">
    <property type="entry name" value="TMP_kinase"/>
    <property type="match status" value="1"/>
</dbReference>
<feature type="binding site" evidence="2">
    <location>
        <position position="218"/>
    </location>
    <ligand>
        <name>Mg(2+)</name>
        <dbReference type="ChEBI" id="CHEBI:18420"/>
        <label>3</label>
    </ligand>
</feature>
<dbReference type="NCBIfam" id="TIGR01379">
    <property type="entry name" value="thiL"/>
    <property type="match status" value="1"/>
</dbReference>
<reference evidence="6" key="1">
    <citation type="submission" date="2018-03" db="EMBL/GenBank/DDBJ databases">
        <authorList>
            <person name="Sun L."/>
            <person name="Liu H."/>
            <person name="Chen W."/>
            <person name="Huang K."/>
            <person name="Liu W."/>
            <person name="Gao X."/>
        </authorList>
    </citation>
    <scope>NUCLEOTIDE SEQUENCE [LARGE SCALE GENOMIC DNA]</scope>
    <source>
        <strain evidence="6">SH9</strain>
    </source>
</reference>
<dbReference type="GO" id="GO:0009228">
    <property type="term" value="P:thiamine biosynthetic process"/>
    <property type="evidence" value="ECO:0007669"/>
    <property type="project" value="UniProtKB-KW"/>
</dbReference>
<dbReference type="UniPathway" id="UPA00060">
    <property type="reaction ID" value="UER00142"/>
</dbReference>
<dbReference type="AlphaFoldDB" id="A0A2T1HY56"/>
<keyword evidence="2" id="KW-0808">Transferase</keyword>
<feature type="binding site" evidence="2">
    <location>
        <position position="270"/>
    </location>
    <ligand>
        <name>substrate</name>
    </ligand>
</feature>
<feature type="binding site" evidence="2">
    <location>
        <position position="53"/>
    </location>
    <ligand>
        <name>substrate</name>
    </ligand>
</feature>
<feature type="binding site" evidence="2">
    <location>
        <position position="46"/>
    </location>
    <ligand>
        <name>Mg(2+)</name>
        <dbReference type="ChEBI" id="CHEBI:18420"/>
        <label>2</label>
    </ligand>
</feature>
<dbReference type="GO" id="GO:0005524">
    <property type="term" value="F:ATP binding"/>
    <property type="evidence" value="ECO:0007669"/>
    <property type="project" value="UniProtKB-UniRule"/>
</dbReference>
<feature type="binding site" evidence="2">
    <location>
        <position position="74"/>
    </location>
    <ligand>
        <name>Mg(2+)</name>
        <dbReference type="ChEBI" id="CHEBI:18420"/>
        <label>3</label>
    </ligand>
</feature>
<feature type="domain" description="PurM-like C-terminal" evidence="4">
    <location>
        <begin position="152"/>
        <end position="312"/>
    </location>
</feature>
<dbReference type="Gene3D" id="3.30.1330.10">
    <property type="entry name" value="PurM-like, N-terminal domain"/>
    <property type="match status" value="1"/>
</dbReference>
<dbReference type="EC" id="2.7.4.16" evidence="2"/>
<dbReference type="PIRSF" id="PIRSF005303">
    <property type="entry name" value="Thiam_monoph_kin"/>
    <property type="match status" value="1"/>
</dbReference>
<keyword evidence="6" id="KW-1185">Reference proteome</keyword>
<comment type="caution">
    <text evidence="2">Lacks conserved residue(s) required for the propagation of feature annotation.</text>
</comment>